<proteinExistence type="predicted"/>
<evidence type="ECO:0000313" key="2">
    <source>
        <dbReference type="Proteomes" id="UP000183071"/>
    </source>
</evidence>
<reference evidence="1 2" key="1">
    <citation type="submission" date="2016-10" db="EMBL/GenBank/DDBJ databases">
        <authorList>
            <person name="Varghese N."/>
            <person name="Submissions S."/>
        </authorList>
    </citation>
    <scope>NUCLEOTIDE SEQUENCE [LARGE SCALE GENOMIC DNA]</scope>
    <source>
        <strain evidence="1 2">DSW-5</strain>
    </source>
</reference>
<keyword evidence="2" id="KW-1185">Reference proteome</keyword>
<dbReference type="RefSeq" id="WP_143032715.1">
    <property type="nucleotide sequence ID" value="NZ_FNUE01000002.1"/>
</dbReference>
<comment type="caution">
    <text evidence="1">The sequence shown here is derived from an EMBL/GenBank/DDBJ whole genome shotgun (WGS) entry which is preliminary data.</text>
</comment>
<accession>A0A1H5J077</accession>
<evidence type="ECO:0000313" key="1">
    <source>
        <dbReference type="EMBL" id="SEE45862.1"/>
    </source>
</evidence>
<name>A0A1H5J077_9FLAO</name>
<dbReference type="EMBL" id="FNUE01000002">
    <property type="protein sequence ID" value="SEE45862.1"/>
    <property type="molecule type" value="Genomic_DNA"/>
</dbReference>
<dbReference type="Proteomes" id="UP000183071">
    <property type="component" value="Unassembled WGS sequence"/>
</dbReference>
<protein>
    <submittedName>
        <fullName evidence="1">Uncharacterized protein</fullName>
    </submittedName>
</protein>
<gene>
    <name evidence="1" type="ORF">SAMN05444353_1787</name>
</gene>
<sequence>MVIFLLPLAINSVHDLLNHEHTVCSSKVVKHVHEKDVDCKLHLLKQNDVFLAENTFQPAINTFVKSNNCATYNFLQNYQQLSFSLRGPPIYILA</sequence>
<organism evidence="1 2">
    <name type="scientific">Polaribacter dokdonensis DSW-5</name>
    <dbReference type="NCBI Taxonomy" id="1300348"/>
    <lineage>
        <taxon>Bacteria</taxon>
        <taxon>Pseudomonadati</taxon>
        <taxon>Bacteroidota</taxon>
        <taxon>Flavobacteriia</taxon>
        <taxon>Flavobacteriales</taxon>
        <taxon>Flavobacteriaceae</taxon>
    </lineage>
</organism>